<gene>
    <name evidence="3" type="ORF">Q3M24_18350</name>
</gene>
<dbReference type="AlphaFoldDB" id="A0AAU8LSG2"/>
<dbReference type="SUPFAM" id="SSF53756">
    <property type="entry name" value="UDP-Glycosyltransferase/glycogen phosphorylase"/>
    <property type="match status" value="1"/>
</dbReference>
<feature type="domain" description="Glycosyl transferase family 1" evidence="1">
    <location>
        <begin position="187"/>
        <end position="341"/>
    </location>
</feature>
<evidence type="ECO:0000259" key="2">
    <source>
        <dbReference type="Pfam" id="PF09314"/>
    </source>
</evidence>
<dbReference type="GO" id="GO:0016757">
    <property type="term" value="F:glycosyltransferase activity"/>
    <property type="evidence" value="ECO:0007669"/>
    <property type="project" value="InterPro"/>
</dbReference>
<reference evidence="3" key="1">
    <citation type="journal article" date="2024" name="Syst. Appl. Microbiol.">
        <title>First single-strain enrichments of Electrothrix cable bacteria, description of E. aestuarii sp. nov. and E. rattekaaiensis sp. nov., and proposal of a cable bacteria taxonomy following the rules of the SeqCode.</title>
        <authorList>
            <person name="Plum-Jensen L.E."/>
            <person name="Schramm A."/>
            <person name="Marshall I.P.G."/>
        </authorList>
    </citation>
    <scope>NUCLEOTIDE SEQUENCE</scope>
    <source>
        <strain evidence="3">Rat1</strain>
    </source>
</reference>
<organism evidence="3">
    <name type="scientific">Candidatus Electrothrix aestuarii</name>
    <dbReference type="NCBI Taxonomy" id="3062594"/>
    <lineage>
        <taxon>Bacteria</taxon>
        <taxon>Pseudomonadati</taxon>
        <taxon>Thermodesulfobacteriota</taxon>
        <taxon>Desulfobulbia</taxon>
        <taxon>Desulfobulbales</taxon>
        <taxon>Desulfobulbaceae</taxon>
        <taxon>Candidatus Electrothrix</taxon>
    </lineage>
</organism>
<evidence type="ECO:0000313" key="3">
    <source>
        <dbReference type="EMBL" id="XCN72243.1"/>
    </source>
</evidence>
<dbReference type="Pfam" id="PF00534">
    <property type="entry name" value="Glycos_transf_1"/>
    <property type="match status" value="1"/>
</dbReference>
<proteinExistence type="predicted"/>
<reference evidence="3" key="2">
    <citation type="submission" date="2024-06" db="EMBL/GenBank/DDBJ databases">
        <authorList>
            <person name="Plum-Jensen L.E."/>
            <person name="Schramm A."/>
            <person name="Marshall I.P.G."/>
        </authorList>
    </citation>
    <scope>NUCLEOTIDE SEQUENCE</scope>
    <source>
        <strain evidence="3">Rat1</strain>
    </source>
</reference>
<evidence type="ECO:0000259" key="1">
    <source>
        <dbReference type="Pfam" id="PF00534"/>
    </source>
</evidence>
<dbReference type="Gene3D" id="3.40.50.2000">
    <property type="entry name" value="Glycogen Phosphorylase B"/>
    <property type="match status" value="2"/>
</dbReference>
<protein>
    <submittedName>
        <fullName evidence="3">DUF1972 domain-containing protein</fullName>
    </submittedName>
</protein>
<dbReference type="InterPro" id="IPR001296">
    <property type="entry name" value="Glyco_trans_1"/>
</dbReference>
<sequence>MKLQILGTRGVPAQHGGFETFAEHFAVYLHQKGWQVTVYCQEWGDGAIYEDEWCGVRRVHIPVTQNNAKGTVLFDWKSTLHAAKQKQPILTLGYNTALFCLIYRIKGIKNVINMDGIEWLRGKWSFLERSWLYLNEKFGAWLGNHLIADHPEIKRHLARFTSHDKITVIPYSADLLDTADEKQLDHFEIEKNRYALLVARPEQENLILEIVRAYSSTRREIPLIVLGKYVRENNKYHQEVLDAAGNEIRFVGAIYDKAVVQSLRFFTRLYIHGHTVGGTNPSLVEALGAGSPVLAHNNKFNRWVAGDGACYFSTEEDCSNKLNILIKNDVQVTWMKTQSREQFKRYFSRSAVHYAYEQLLLDKLT</sequence>
<name>A0AAU8LSG2_9BACT</name>
<dbReference type="Pfam" id="PF09314">
    <property type="entry name" value="DUF1972"/>
    <property type="match status" value="1"/>
</dbReference>
<feature type="domain" description="DUF1972" evidence="2">
    <location>
        <begin position="4"/>
        <end position="174"/>
    </location>
</feature>
<dbReference type="EMBL" id="CP159373">
    <property type="protein sequence ID" value="XCN72243.1"/>
    <property type="molecule type" value="Genomic_DNA"/>
</dbReference>
<dbReference type="InterPro" id="IPR015393">
    <property type="entry name" value="DUF1972"/>
</dbReference>
<accession>A0AAU8LSG2</accession>
<dbReference type="KEGG" id="eaj:Q3M24_18350"/>